<feature type="domain" description="DZANK-type" evidence="1">
    <location>
        <begin position="304"/>
        <end position="350"/>
    </location>
</feature>
<dbReference type="InterPro" id="IPR036013">
    <property type="entry name" value="Band_7/SPFH_dom_sf"/>
</dbReference>
<dbReference type="PROSITE" id="PS50216">
    <property type="entry name" value="DHHC"/>
    <property type="match status" value="1"/>
</dbReference>
<dbReference type="Pfam" id="PF12773">
    <property type="entry name" value="DZR"/>
    <property type="match status" value="1"/>
</dbReference>
<dbReference type="SUPFAM" id="SSF117892">
    <property type="entry name" value="Band 7/SPFH domain"/>
    <property type="match status" value="1"/>
</dbReference>
<protein>
    <submittedName>
        <fullName evidence="3">SPFH domain-containing protein</fullName>
    </submittedName>
</protein>
<dbReference type="InterPro" id="IPR025874">
    <property type="entry name" value="DZR"/>
</dbReference>
<comment type="caution">
    <text evidence="3">The sequence shown here is derived from an EMBL/GenBank/DDBJ whole genome shotgun (WGS) entry which is preliminary data.</text>
</comment>
<dbReference type="CDD" id="cd03408">
    <property type="entry name" value="SPFH_like_u1"/>
    <property type="match status" value="1"/>
</dbReference>
<feature type="domain" description="SPFH" evidence="2">
    <location>
        <begin position="22"/>
        <end position="234"/>
    </location>
</feature>
<dbReference type="EMBL" id="QSVN01000003">
    <property type="protein sequence ID" value="RGO33969.1"/>
    <property type="molecule type" value="Genomic_DNA"/>
</dbReference>
<dbReference type="AlphaFoldDB" id="A0A3E5GI37"/>
<sequence length="358" mass="39919">MEIMDVIKYNGRPDVFAWKYPGEELGTWSQLVVNQSQEAVLVKGGSVADVFGPGTHTLDTKNIPILNKIINLPFGGKSPFKAEVWYINKGYYLDIKWGTPTPVQIQDPKYGIFIPIRSNGAFGIHVADSVKFLTKLVTTMNVFDAETVTKYFRSLYVTKIKDTISSYLLHRKISILEMNAYIDEISQYMKETICPIMEEYGLELTSFYVNEISTPEDDPSVEKLKEALSKRAEMEIIGYNYQQERSFDTLENAVSHGNADAGSVMGAGMGLGMGFGVGREMGNQFSSMAQNIDLRGGYRKSKFCPQCGNEVLADAKFCSECGSRLISKERHCPQCGTVLEGNLRFCPECGKRLGGEEI</sequence>
<dbReference type="PANTHER" id="PTHR37826:SF2">
    <property type="entry name" value="ZINC-RIBBON DOMAIN-CONTAINING PROTEIN"/>
    <property type="match status" value="1"/>
</dbReference>
<name>A0A3E5GI37_9FIRM</name>
<reference evidence="3 4" key="1">
    <citation type="submission" date="2018-08" db="EMBL/GenBank/DDBJ databases">
        <title>A genome reference for cultivated species of the human gut microbiota.</title>
        <authorList>
            <person name="Zou Y."/>
            <person name="Xue W."/>
            <person name="Luo G."/>
        </authorList>
    </citation>
    <scope>NUCLEOTIDE SEQUENCE [LARGE SCALE GENOMIC DNA]</scope>
    <source>
        <strain evidence="3 4">OM02-16</strain>
    </source>
</reference>
<evidence type="ECO:0000313" key="3">
    <source>
        <dbReference type="EMBL" id="RGO33969.1"/>
    </source>
</evidence>
<evidence type="ECO:0000313" key="4">
    <source>
        <dbReference type="Proteomes" id="UP000261285"/>
    </source>
</evidence>
<accession>A0A3E5GI37</accession>
<dbReference type="RefSeq" id="WP_117597670.1">
    <property type="nucleotide sequence ID" value="NZ_CABMEZ010000003.1"/>
</dbReference>
<evidence type="ECO:0000259" key="2">
    <source>
        <dbReference type="Pfam" id="PF13421"/>
    </source>
</evidence>
<evidence type="ECO:0000259" key="1">
    <source>
        <dbReference type="Pfam" id="PF12773"/>
    </source>
</evidence>
<gene>
    <name evidence="3" type="ORF">DXB16_04110</name>
</gene>
<proteinExistence type="predicted"/>
<dbReference type="InterPro" id="IPR033880">
    <property type="entry name" value="SPFH_YdjI"/>
</dbReference>
<dbReference type="Pfam" id="PF13421">
    <property type="entry name" value="Band_7_1"/>
    <property type="match status" value="1"/>
</dbReference>
<dbReference type="PANTHER" id="PTHR37826">
    <property type="entry name" value="FLOTILLIN BAND_7_5 DOMAIN PROTEIN"/>
    <property type="match status" value="1"/>
</dbReference>
<dbReference type="Proteomes" id="UP000261285">
    <property type="component" value="Unassembled WGS sequence"/>
</dbReference>
<organism evidence="3 4">
    <name type="scientific">Dorea longicatena</name>
    <dbReference type="NCBI Taxonomy" id="88431"/>
    <lineage>
        <taxon>Bacteria</taxon>
        <taxon>Bacillati</taxon>
        <taxon>Bacillota</taxon>
        <taxon>Clostridia</taxon>
        <taxon>Lachnospirales</taxon>
        <taxon>Lachnospiraceae</taxon>
        <taxon>Dorea</taxon>
    </lineage>
</organism>